<reference evidence="3 4" key="1">
    <citation type="submission" date="2016-06" db="EMBL/GenBank/DDBJ databases">
        <title>Complete genome sequences of Bordetella bronchialis and Bordetella flabilis.</title>
        <authorList>
            <person name="LiPuma J.J."/>
            <person name="Spilker T."/>
        </authorList>
    </citation>
    <scope>NUCLEOTIDE SEQUENCE [LARGE SCALE GENOMIC DNA]</scope>
    <source>
        <strain evidence="3 4">AU10664</strain>
    </source>
</reference>
<protein>
    <recommendedName>
        <fullName evidence="2">Bacterial shufflon protein N-terminal domain-containing protein</fullName>
    </recommendedName>
</protein>
<dbReference type="STRING" id="463014.BAU07_17425"/>
<dbReference type="NCBIfam" id="TIGR02532">
    <property type="entry name" value="IV_pilin_GFxxxE"/>
    <property type="match status" value="1"/>
</dbReference>
<dbReference type="Pfam" id="PF04917">
    <property type="entry name" value="Shufflon_N"/>
    <property type="match status" value="1"/>
</dbReference>
<keyword evidence="1" id="KW-1133">Transmembrane helix</keyword>
<proteinExistence type="predicted"/>
<dbReference type="AlphaFoldDB" id="A0A193GH92"/>
<dbReference type="InterPro" id="IPR007001">
    <property type="entry name" value="Shufflon_N"/>
</dbReference>
<dbReference type="InterPro" id="IPR012902">
    <property type="entry name" value="N_methyl_site"/>
</dbReference>
<dbReference type="Pfam" id="PF07963">
    <property type="entry name" value="N_methyl"/>
    <property type="match status" value="1"/>
</dbReference>
<dbReference type="KEGG" id="bfz:BAU07_17425"/>
<evidence type="ECO:0000256" key="1">
    <source>
        <dbReference type="SAM" id="Phobius"/>
    </source>
</evidence>
<feature type="transmembrane region" description="Helical" evidence="1">
    <location>
        <begin position="23"/>
        <end position="44"/>
    </location>
</feature>
<evidence type="ECO:0000259" key="2">
    <source>
        <dbReference type="Pfam" id="PF04917"/>
    </source>
</evidence>
<sequence>MAANFARQAGWPRRHVAPAGQRGFALLELAIAVAVASLLAIWAADKLARDVEDAAQRATGRWFSEIRRALDSMLARHGDLLVAGHVARSEDGRPRYADSWSPTITELKDNGHLPQAFPLAGPAGVRASIRVARSGACPGAACRLDALAYSSAPLLHAGSGKPDFSRIAGVLMATEGSGGSVSELAPDRLRGGALDLPNPPLPGMAALPPGTVAVWAGREAGAKTAYLRPHDTRDPDFRGDVSAAGSVAATGRLVAGEHLKLGAVAVAQEPCPENGLLARDTAGGLLSCVAGVWSAPGGFGGAFSWNTGSGCTERQGASSLNPRTGRCSCPPGFKPVLVAAGGVGDWLAQGWTEGYVCVR</sequence>
<keyword evidence="4" id="KW-1185">Reference proteome</keyword>
<evidence type="ECO:0000313" key="4">
    <source>
        <dbReference type="Proteomes" id="UP000091926"/>
    </source>
</evidence>
<keyword evidence="1" id="KW-0472">Membrane</keyword>
<keyword evidence="1" id="KW-0812">Transmembrane</keyword>
<accession>A0A193GH92</accession>
<evidence type="ECO:0000313" key="3">
    <source>
        <dbReference type="EMBL" id="ANN78659.1"/>
    </source>
</evidence>
<dbReference type="RefSeq" id="WP_066660098.1">
    <property type="nucleotide sequence ID" value="NZ_CBCSCL010000004.1"/>
</dbReference>
<dbReference type="Proteomes" id="UP000091926">
    <property type="component" value="Chromosome"/>
</dbReference>
<dbReference type="SUPFAM" id="SSF54523">
    <property type="entry name" value="Pili subunits"/>
    <property type="match status" value="1"/>
</dbReference>
<dbReference type="InterPro" id="IPR045584">
    <property type="entry name" value="Pilin-like"/>
</dbReference>
<organism evidence="3 4">
    <name type="scientific">Bordetella flabilis</name>
    <dbReference type="NCBI Taxonomy" id="463014"/>
    <lineage>
        <taxon>Bacteria</taxon>
        <taxon>Pseudomonadati</taxon>
        <taxon>Pseudomonadota</taxon>
        <taxon>Betaproteobacteria</taxon>
        <taxon>Burkholderiales</taxon>
        <taxon>Alcaligenaceae</taxon>
        <taxon>Bordetella</taxon>
    </lineage>
</organism>
<name>A0A193GH92_9BORD</name>
<dbReference type="EMBL" id="CP016172">
    <property type="protein sequence ID" value="ANN78659.1"/>
    <property type="molecule type" value="Genomic_DNA"/>
</dbReference>
<feature type="domain" description="Bacterial shufflon protein N-terminal" evidence="2">
    <location>
        <begin position="243"/>
        <end position="291"/>
    </location>
</feature>
<gene>
    <name evidence="3" type="ORF">BAU07_17425</name>
</gene>